<evidence type="ECO:0000256" key="3">
    <source>
        <dbReference type="ARBA" id="ARBA00022723"/>
    </source>
</evidence>
<reference evidence="9" key="1">
    <citation type="submission" date="2022-05" db="EMBL/GenBank/DDBJ databases">
        <authorList>
            <person name="Jo J.-H."/>
            <person name="Im W.-T."/>
        </authorList>
    </citation>
    <scope>NUCLEOTIDE SEQUENCE</scope>
    <source>
        <strain evidence="9">RG327</strain>
    </source>
</reference>
<dbReference type="PANTHER" id="PTHR21666:SF288">
    <property type="entry name" value="CELL DIVISION PROTEIN YTFB"/>
    <property type="match status" value="1"/>
</dbReference>
<sequence length="223" mass="23441">MPLSDARAHDRPPRGARALTILSTAVITAILTSAFWIFTFKIFNAPNELQPAGKMAEVSAPGQPPVAIAEGLVVGPAGLAIPVQGVKQGDLIDTFTQARAGGRVHDAIDIMAAEGTPVIAAADGTIEKLFFSDGGGGITIYERSNDGKWTYYYAHLQGYAPGLAEGQRVRQGQVIGRVGHTGNANAAGPHLHFAINRMEAGQKWYNGEPINPYPLLAGKSVSG</sequence>
<evidence type="ECO:0000256" key="5">
    <source>
        <dbReference type="ARBA" id="ARBA00022833"/>
    </source>
</evidence>
<keyword evidence="2" id="KW-0645">Protease</keyword>
<evidence type="ECO:0000259" key="8">
    <source>
        <dbReference type="Pfam" id="PF01551"/>
    </source>
</evidence>
<evidence type="ECO:0000313" key="10">
    <source>
        <dbReference type="Proteomes" id="UP001165343"/>
    </source>
</evidence>
<proteinExistence type="predicted"/>
<keyword evidence="3" id="KW-0479">Metal-binding</keyword>
<keyword evidence="7" id="KW-0472">Membrane</keyword>
<feature type="domain" description="M23ase beta-sheet core" evidence="8">
    <location>
        <begin position="104"/>
        <end position="212"/>
    </location>
</feature>
<dbReference type="InterPro" id="IPR011055">
    <property type="entry name" value="Dup_hybrid_motif"/>
</dbReference>
<dbReference type="Proteomes" id="UP001165343">
    <property type="component" value="Unassembled WGS sequence"/>
</dbReference>
<dbReference type="InterPro" id="IPR016047">
    <property type="entry name" value="M23ase_b-sheet_dom"/>
</dbReference>
<evidence type="ECO:0000256" key="7">
    <source>
        <dbReference type="SAM" id="Phobius"/>
    </source>
</evidence>
<feature type="transmembrane region" description="Helical" evidence="7">
    <location>
        <begin position="21"/>
        <end position="43"/>
    </location>
</feature>
<keyword evidence="4" id="KW-0378">Hydrolase</keyword>
<keyword evidence="7" id="KW-1133">Transmembrane helix</keyword>
<gene>
    <name evidence="9" type="ORF">LZ519_01215</name>
</gene>
<evidence type="ECO:0000256" key="2">
    <source>
        <dbReference type="ARBA" id="ARBA00022670"/>
    </source>
</evidence>
<keyword evidence="6" id="KW-0482">Metalloprotease</keyword>
<protein>
    <submittedName>
        <fullName evidence="9">M23 family metallopeptidase</fullName>
    </submittedName>
</protein>
<dbReference type="SUPFAM" id="SSF51261">
    <property type="entry name" value="Duplicated hybrid motif"/>
    <property type="match status" value="1"/>
</dbReference>
<organism evidence="9 10">
    <name type="scientific">Sphingomonas anseongensis</name>
    <dbReference type="NCBI Taxonomy" id="2908207"/>
    <lineage>
        <taxon>Bacteria</taxon>
        <taxon>Pseudomonadati</taxon>
        <taxon>Pseudomonadota</taxon>
        <taxon>Alphaproteobacteria</taxon>
        <taxon>Sphingomonadales</taxon>
        <taxon>Sphingomonadaceae</taxon>
        <taxon>Sphingomonas</taxon>
    </lineage>
</organism>
<evidence type="ECO:0000256" key="4">
    <source>
        <dbReference type="ARBA" id="ARBA00022801"/>
    </source>
</evidence>
<dbReference type="EMBL" id="JAMGBC010000001">
    <property type="protein sequence ID" value="MCL6677941.1"/>
    <property type="molecule type" value="Genomic_DNA"/>
</dbReference>
<evidence type="ECO:0000256" key="1">
    <source>
        <dbReference type="ARBA" id="ARBA00001947"/>
    </source>
</evidence>
<keyword evidence="7" id="KW-0812">Transmembrane</keyword>
<comment type="caution">
    <text evidence="9">The sequence shown here is derived from an EMBL/GenBank/DDBJ whole genome shotgun (WGS) entry which is preliminary data.</text>
</comment>
<comment type="cofactor">
    <cofactor evidence="1">
        <name>Zn(2+)</name>
        <dbReference type="ChEBI" id="CHEBI:29105"/>
    </cofactor>
</comment>
<evidence type="ECO:0000313" key="9">
    <source>
        <dbReference type="EMBL" id="MCL6677941.1"/>
    </source>
</evidence>
<dbReference type="CDD" id="cd12797">
    <property type="entry name" value="M23_peptidase"/>
    <property type="match status" value="1"/>
</dbReference>
<name>A0ABT0RCH2_9SPHN</name>
<keyword evidence="5" id="KW-0862">Zinc</keyword>
<accession>A0ABT0RCH2</accession>
<dbReference type="Pfam" id="PF01551">
    <property type="entry name" value="Peptidase_M23"/>
    <property type="match status" value="1"/>
</dbReference>
<dbReference type="InterPro" id="IPR050570">
    <property type="entry name" value="Cell_wall_metabolism_enzyme"/>
</dbReference>
<dbReference type="PANTHER" id="PTHR21666">
    <property type="entry name" value="PEPTIDASE-RELATED"/>
    <property type="match status" value="1"/>
</dbReference>
<evidence type="ECO:0000256" key="6">
    <source>
        <dbReference type="ARBA" id="ARBA00023049"/>
    </source>
</evidence>
<keyword evidence="10" id="KW-1185">Reference proteome</keyword>
<dbReference type="Gene3D" id="2.70.70.10">
    <property type="entry name" value="Glucose Permease (Domain IIA)"/>
    <property type="match status" value="1"/>
</dbReference>